<sequence length="555" mass="60488">MPVETKNPDSIPTQTRFDAHPWEFEHKATTAERQAQSAFKAELVEQGVTAGSGGYLSPLAYYLADRLEFGDDNIVCAGVRFNGEVTTGSHCSFNLNCAVIGKVVLGNDVRIAAGAAIVGFDHAFDDIDRPVRVQGIRTRGVTLGNDVWVGANAVICDGVNVGDHVIIGAGAVVTKDVPAYMIVGGNPARIIRDRRRPKVKPATTGDLADKLRDFGQTVSKEWCGILANHRVEREDIGQLRHYSDPRNDAKAPLRPDCDAIQIAAMFDEAPEPLDRDGWIKQLQADQDATTGQFRHAAPTEHPSGDELYNIESVGHALECLGASPLHPIRWAPATDAGAMERWLSDIPWTENPWGAGAMVDGLGTAMYFNARYHGITGPFATLFGWLNIHADPLTGMWSPPKGHDWLLPVNGFYRLTRGSYALFGMPLPYPERSIDTILAHSRANGGFAREGFTSCNILDVVHPLWLCSRQTDYRAAEIEVEIRQALTVVMDHWRSGQGFSFQRSEPCGLQGTEMFLSVVGLAAEYLGLAGVLPFGLRGIHQSKVALPIHSFATSG</sequence>
<dbReference type="SUPFAM" id="SSF51161">
    <property type="entry name" value="Trimeric LpxA-like enzymes"/>
    <property type="match status" value="1"/>
</dbReference>
<dbReference type="Proteomes" id="UP000318483">
    <property type="component" value="Chromosome"/>
</dbReference>
<gene>
    <name evidence="4" type="ORF">FPZ52_07950</name>
</gene>
<dbReference type="Gene3D" id="2.160.10.10">
    <property type="entry name" value="Hexapeptide repeat proteins"/>
    <property type="match status" value="1"/>
</dbReference>
<dbReference type="KEGG" id="lit:FPZ52_07950"/>
<accession>A0A5B8J5F2</accession>
<dbReference type="PANTHER" id="PTHR23416">
    <property type="entry name" value="SIALIC ACID SYNTHASE-RELATED"/>
    <property type="match status" value="1"/>
</dbReference>
<dbReference type="InterPro" id="IPR011004">
    <property type="entry name" value="Trimer_LpxA-like_sf"/>
</dbReference>
<dbReference type="Pfam" id="PF00132">
    <property type="entry name" value="Hexapep"/>
    <property type="match status" value="1"/>
</dbReference>
<keyword evidence="1 4" id="KW-0808">Transferase</keyword>
<reference evidence="4 5" key="1">
    <citation type="submission" date="2019-07" db="EMBL/GenBank/DDBJ databases">
        <title>Litoreibacter alkalisoli sp. nov., isolated from saline-alkaline soil.</title>
        <authorList>
            <person name="Wang S."/>
            <person name="Xu L."/>
            <person name="Xing Y.-T."/>
            <person name="Sun J.-Q."/>
        </authorList>
    </citation>
    <scope>NUCLEOTIDE SEQUENCE [LARGE SCALE GENOMIC DNA]</scope>
    <source>
        <strain evidence="4 5">LN3S51</strain>
    </source>
</reference>
<dbReference type="CDD" id="cd04647">
    <property type="entry name" value="LbH_MAT_like"/>
    <property type="match status" value="1"/>
</dbReference>
<dbReference type="AlphaFoldDB" id="A0A5B8J5F2"/>
<dbReference type="InterPro" id="IPR018357">
    <property type="entry name" value="Hexapep_transf_CS"/>
</dbReference>
<name>A0A5B8J5F2_9RHOB</name>
<dbReference type="PROSITE" id="PS00101">
    <property type="entry name" value="HEXAPEP_TRANSFERASES"/>
    <property type="match status" value="1"/>
</dbReference>
<evidence type="ECO:0000256" key="2">
    <source>
        <dbReference type="ARBA" id="ARBA00022737"/>
    </source>
</evidence>
<dbReference type="InterPro" id="IPR051159">
    <property type="entry name" value="Hexapeptide_acetyltransf"/>
</dbReference>
<keyword evidence="5" id="KW-1185">Reference proteome</keyword>
<evidence type="ECO:0000256" key="1">
    <source>
        <dbReference type="ARBA" id="ARBA00022679"/>
    </source>
</evidence>
<dbReference type="PANTHER" id="PTHR23416:SF78">
    <property type="entry name" value="LIPOPOLYSACCHARIDE BIOSYNTHESIS O-ACETYL TRANSFERASE WBBJ-RELATED"/>
    <property type="match status" value="1"/>
</dbReference>
<evidence type="ECO:0000313" key="4">
    <source>
        <dbReference type="EMBL" id="QDY69560.1"/>
    </source>
</evidence>
<evidence type="ECO:0000256" key="3">
    <source>
        <dbReference type="ARBA" id="ARBA00023315"/>
    </source>
</evidence>
<evidence type="ECO:0000313" key="5">
    <source>
        <dbReference type="Proteomes" id="UP000318483"/>
    </source>
</evidence>
<dbReference type="InterPro" id="IPR001451">
    <property type="entry name" value="Hexapep"/>
</dbReference>
<dbReference type="EMBL" id="CP042261">
    <property type="protein sequence ID" value="QDY69560.1"/>
    <property type="molecule type" value="Genomic_DNA"/>
</dbReference>
<keyword evidence="2" id="KW-0677">Repeat</keyword>
<dbReference type="GO" id="GO:0016746">
    <property type="term" value="F:acyltransferase activity"/>
    <property type="evidence" value="ECO:0007669"/>
    <property type="project" value="UniProtKB-KW"/>
</dbReference>
<protein>
    <submittedName>
        <fullName evidence="4">Acyltransferase</fullName>
    </submittedName>
</protein>
<dbReference type="OrthoDB" id="9815592at2"/>
<keyword evidence="3 4" id="KW-0012">Acyltransferase</keyword>
<proteinExistence type="predicted"/>
<organism evidence="4 5">
    <name type="scientific">Qingshengfaniella alkalisoli</name>
    <dbReference type="NCBI Taxonomy" id="2599296"/>
    <lineage>
        <taxon>Bacteria</taxon>
        <taxon>Pseudomonadati</taxon>
        <taxon>Pseudomonadota</taxon>
        <taxon>Alphaproteobacteria</taxon>
        <taxon>Rhodobacterales</taxon>
        <taxon>Paracoccaceae</taxon>
        <taxon>Qingshengfaniella</taxon>
    </lineage>
</organism>